<dbReference type="OrthoDB" id="62798at2759"/>
<dbReference type="GO" id="GO:0004445">
    <property type="term" value="F:inositol-polyphosphate 5-phosphatase activity"/>
    <property type="evidence" value="ECO:0007669"/>
    <property type="project" value="InterPro"/>
</dbReference>
<reference evidence="5" key="1">
    <citation type="submission" date="2020-07" db="EMBL/GenBank/DDBJ databases">
        <title>Genome sequence and genetic diversity analysis of an under-domesticated orphan crop, white fonio (Digitaria exilis).</title>
        <authorList>
            <person name="Bennetzen J.L."/>
            <person name="Chen S."/>
            <person name="Ma X."/>
            <person name="Wang X."/>
            <person name="Yssel A.E.J."/>
            <person name="Chaluvadi S.R."/>
            <person name="Johnson M."/>
            <person name="Gangashetty P."/>
            <person name="Hamidou F."/>
            <person name="Sanogo M.D."/>
            <person name="Zwaenepoel A."/>
            <person name="Wallace J."/>
            <person name="Van De Peer Y."/>
            <person name="Van Deynze A."/>
        </authorList>
    </citation>
    <scope>NUCLEOTIDE SEQUENCE</scope>
    <source>
        <tissue evidence="5">Leaves</tissue>
    </source>
</reference>
<evidence type="ECO:0000313" key="6">
    <source>
        <dbReference type="Proteomes" id="UP000636709"/>
    </source>
</evidence>
<evidence type="ECO:0000313" key="5">
    <source>
        <dbReference type="EMBL" id="KAF8729902.1"/>
    </source>
</evidence>
<comment type="similarity">
    <text evidence="1">Belongs to the inositol polyphosphate 5-phosphatase family.</text>
</comment>
<comment type="caution">
    <text evidence="5">The sequence shown here is derived from an EMBL/GenBank/DDBJ whole genome shotgun (WGS) entry which is preliminary data.</text>
</comment>
<sequence length="568" mass="64083">MSNHNAPCDIPKPASVDEFLVKNGKKKKSFMSGLFRKKGRDKRLLSRRDRDIVFDFEGKSGDREFLDASSAGIRKSFSDRHCTTRIENLSLSCLDSPRRPNVDTREYRVFVGTWNVGGKPPDSSINIEDFLQIEGLPDIYVLGFQEIVPLNAGNVLVAEDNEPAAKWLGLIYQALNRPPAHDTQSSGDELSPPPASTSSSQTRPGARGDSGNAAAIPKSSSAGVLFPQKPSFKAITKSYRVDNALVKTCTCMSDPCTMQRRAREMREFLYRVECRGAAADDYGAPPVDGGDHRSGAGMNYCLVARKQMVGIFLSVWVRRELVQFVGHLRVDCVGRGIMGRLGNKGCIAMSMTLHHTSICFVCCHLASGEKEGDEVRRNSDVAEILKNAQFPRICKVPGQRIPERIIDHDRIIWLGDLNYRVSLSYEETKMLLEENDWNTLLEKDQLALERQAGRVFKGWKEGKIYFAPTYKYRQNSDSYVWETAKSKKKRRTPAWCDRILWHGQGIEQLQYIRGEFRLSDHRPVCGVFVIEADVDNGSKIRKGYSTLDARIHCESHAILKRHSFYDDF</sequence>
<dbReference type="InterPro" id="IPR000300">
    <property type="entry name" value="IPPc"/>
</dbReference>
<dbReference type="GO" id="GO:0034485">
    <property type="term" value="F:phosphatidylinositol-3,4,5-trisphosphate 5-phosphatase activity"/>
    <property type="evidence" value="ECO:0007669"/>
    <property type="project" value="TreeGrafter"/>
</dbReference>
<dbReference type="SUPFAM" id="SSF56219">
    <property type="entry name" value="DNase I-like"/>
    <property type="match status" value="1"/>
</dbReference>
<name>A0A835F6S3_9POAL</name>
<dbReference type="AlphaFoldDB" id="A0A835F6S3"/>
<dbReference type="FunFam" id="3.60.10.10:FF:000017">
    <property type="entry name" value="Type I inositol polyphosphate 5-phosphatase 5"/>
    <property type="match status" value="1"/>
</dbReference>
<organism evidence="5 6">
    <name type="scientific">Digitaria exilis</name>
    <dbReference type="NCBI Taxonomy" id="1010633"/>
    <lineage>
        <taxon>Eukaryota</taxon>
        <taxon>Viridiplantae</taxon>
        <taxon>Streptophyta</taxon>
        <taxon>Embryophyta</taxon>
        <taxon>Tracheophyta</taxon>
        <taxon>Spermatophyta</taxon>
        <taxon>Magnoliopsida</taxon>
        <taxon>Liliopsida</taxon>
        <taxon>Poales</taxon>
        <taxon>Poaceae</taxon>
        <taxon>PACMAD clade</taxon>
        <taxon>Panicoideae</taxon>
        <taxon>Panicodae</taxon>
        <taxon>Paniceae</taxon>
        <taxon>Anthephorinae</taxon>
        <taxon>Digitaria</taxon>
    </lineage>
</organism>
<dbReference type="SMART" id="SM00128">
    <property type="entry name" value="IPPc"/>
    <property type="match status" value="1"/>
</dbReference>
<dbReference type="GO" id="GO:0046856">
    <property type="term" value="P:phosphatidylinositol dephosphorylation"/>
    <property type="evidence" value="ECO:0007669"/>
    <property type="project" value="InterPro"/>
</dbReference>
<feature type="domain" description="Inositol polyphosphate-related phosphatase" evidence="4">
    <location>
        <begin position="105"/>
        <end position="536"/>
    </location>
</feature>
<evidence type="ECO:0000256" key="1">
    <source>
        <dbReference type="ARBA" id="ARBA00010768"/>
    </source>
</evidence>
<feature type="region of interest" description="Disordered" evidence="3">
    <location>
        <begin position="178"/>
        <end position="215"/>
    </location>
</feature>
<evidence type="ECO:0000259" key="4">
    <source>
        <dbReference type="SMART" id="SM00128"/>
    </source>
</evidence>
<dbReference type="EMBL" id="JACEFO010001622">
    <property type="protein sequence ID" value="KAF8729902.1"/>
    <property type="molecule type" value="Genomic_DNA"/>
</dbReference>
<protein>
    <recommendedName>
        <fullName evidence="4">Inositol polyphosphate-related phosphatase domain-containing protein</fullName>
    </recommendedName>
</protein>
<dbReference type="Proteomes" id="UP000636709">
    <property type="component" value="Unassembled WGS sequence"/>
</dbReference>
<dbReference type="FunFam" id="3.60.10.10:FF:000028">
    <property type="entry name" value="Type IV inositol polyphosphate 5-phosphatase 7"/>
    <property type="match status" value="1"/>
</dbReference>
<dbReference type="GO" id="GO:0004439">
    <property type="term" value="F:phosphatidylinositol-4,5-bisphosphate 5-phosphatase activity"/>
    <property type="evidence" value="ECO:0007669"/>
    <property type="project" value="TreeGrafter"/>
</dbReference>
<gene>
    <name evidence="5" type="ORF">HU200_017364</name>
</gene>
<evidence type="ECO:0000256" key="3">
    <source>
        <dbReference type="SAM" id="MobiDB-lite"/>
    </source>
</evidence>
<keyword evidence="6" id="KW-1185">Reference proteome</keyword>
<dbReference type="Gene3D" id="3.60.10.10">
    <property type="entry name" value="Endonuclease/exonuclease/phosphatase"/>
    <property type="match status" value="2"/>
</dbReference>
<keyword evidence="2" id="KW-0378">Hydrolase</keyword>
<dbReference type="Pfam" id="PF22669">
    <property type="entry name" value="Exo_endo_phos2"/>
    <property type="match status" value="1"/>
</dbReference>
<dbReference type="PANTHER" id="PTHR45666:SF3">
    <property type="entry name" value="TYPE I INOSITOL POLYPHOSPHATE 5-PHOSPHATASE 5"/>
    <property type="match status" value="1"/>
</dbReference>
<dbReference type="InterPro" id="IPR045849">
    <property type="entry name" value="IP5P_plant"/>
</dbReference>
<proteinExistence type="inferred from homology"/>
<accession>A0A835F6S3</accession>
<evidence type="ECO:0000256" key="2">
    <source>
        <dbReference type="ARBA" id="ARBA00022801"/>
    </source>
</evidence>
<dbReference type="PANTHER" id="PTHR45666">
    <property type="entry name" value="TYPE IV INOSITOL POLYPHOSPHATE 5-PHOSPHATASE 9"/>
    <property type="match status" value="1"/>
</dbReference>
<dbReference type="InterPro" id="IPR036691">
    <property type="entry name" value="Endo/exonu/phosph_ase_sf"/>
</dbReference>